<accession>T1FCB4</accession>
<name>T1FCB4_HELRO</name>
<dbReference type="OrthoDB" id="419711at2759"/>
<reference evidence="5" key="1">
    <citation type="submission" date="2012-12" db="EMBL/GenBank/DDBJ databases">
        <authorList>
            <person name="Hellsten U."/>
            <person name="Grimwood J."/>
            <person name="Chapman J.A."/>
            <person name="Shapiro H."/>
            <person name="Aerts A."/>
            <person name="Otillar R.P."/>
            <person name="Terry A.Y."/>
            <person name="Boore J.L."/>
            <person name="Simakov O."/>
            <person name="Marletaz F."/>
            <person name="Cho S.-J."/>
            <person name="Edsinger-Gonzales E."/>
            <person name="Havlak P."/>
            <person name="Kuo D.-H."/>
            <person name="Larsson T."/>
            <person name="Lv J."/>
            <person name="Arendt D."/>
            <person name="Savage R."/>
            <person name="Osoegawa K."/>
            <person name="de Jong P."/>
            <person name="Lindberg D.R."/>
            <person name="Seaver E.C."/>
            <person name="Weisblat D.A."/>
            <person name="Putnam N.H."/>
            <person name="Grigoriev I.V."/>
            <person name="Rokhsar D.S."/>
        </authorList>
    </citation>
    <scope>NUCLEOTIDE SEQUENCE</scope>
</reference>
<dbReference type="PANTHER" id="PTHR12242:SF45">
    <property type="entry name" value="MARVEL DOMAIN-CONTAINING PROTEIN"/>
    <property type="match status" value="1"/>
</dbReference>
<keyword evidence="5" id="KW-1185">Reference proteome</keyword>
<feature type="region of interest" description="Disordered" evidence="1">
    <location>
        <begin position="187"/>
        <end position="234"/>
    </location>
</feature>
<feature type="transmembrane region" description="Helical" evidence="2">
    <location>
        <begin position="445"/>
        <end position="470"/>
    </location>
</feature>
<evidence type="ECO:0000313" key="3">
    <source>
        <dbReference type="EMBL" id="ESN97754.1"/>
    </source>
</evidence>
<proteinExistence type="predicted"/>
<organism evidence="4 5">
    <name type="scientific">Helobdella robusta</name>
    <name type="common">Californian leech</name>
    <dbReference type="NCBI Taxonomy" id="6412"/>
    <lineage>
        <taxon>Eukaryota</taxon>
        <taxon>Metazoa</taxon>
        <taxon>Spiralia</taxon>
        <taxon>Lophotrochozoa</taxon>
        <taxon>Annelida</taxon>
        <taxon>Clitellata</taxon>
        <taxon>Hirudinea</taxon>
        <taxon>Rhynchobdellida</taxon>
        <taxon>Glossiphoniidae</taxon>
        <taxon>Helobdella</taxon>
    </lineage>
</organism>
<evidence type="ECO:0000256" key="2">
    <source>
        <dbReference type="SAM" id="Phobius"/>
    </source>
</evidence>
<dbReference type="CTD" id="20206463"/>
<keyword evidence="2" id="KW-0472">Membrane</keyword>
<feature type="compositionally biased region" description="Low complexity" evidence="1">
    <location>
        <begin position="187"/>
        <end position="206"/>
    </location>
</feature>
<keyword evidence="2" id="KW-0812">Transmembrane</keyword>
<feature type="transmembrane region" description="Helical" evidence="2">
    <location>
        <begin position="88"/>
        <end position="113"/>
    </location>
</feature>
<evidence type="ECO:0000313" key="4">
    <source>
        <dbReference type="EnsemblMetazoa" id="HelroP177816"/>
    </source>
</evidence>
<dbReference type="EMBL" id="AMQM01006197">
    <property type="status" value="NOT_ANNOTATED_CDS"/>
    <property type="molecule type" value="Genomic_DNA"/>
</dbReference>
<dbReference type="HOGENOM" id="CLU_556997_0_0_1"/>
<dbReference type="EnsemblMetazoa" id="HelroT177816">
    <property type="protein sequence ID" value="HelroP177816"/>
    <property type="gene ID" value="HelroG177816"/>
</dbReference>
<dbReference type="PANTHER" id="PTHR12242">
    <property type="entry name" value="OS02G0130600 PROTEIN-RELATED"/>
    <property type="match status" value="1"/>
</dbReference>
<feature type="transmembrane region" description="Helical" evidence="2">
    <location>
        <begin position="62"/>
        <end position="82"/>
    </location>
</feature>
<evidence type="ECO:0000313" key="5">
    <source>
        <dbReference type="Proteomes" id="UP000015101"/>
    </source>
</evidence>
<sequence>MAEEQGQGQGNQKNEKGQLTEKEYNGILGLYRSEFRTANLFFPITNIDLFNKSQWPMPSTIFVSYKLAVAIYTTIVVIINLTKKGLNYFVYISEISYSVIMIYFVISSIRVLVHDISQRIRGKPPPDILVTPQDIFGGNLVVIPGQNRGFNNQTGNADISGAVKNIQTSGKINQTINAGAGASASVGNNGLTSRQTTDNVNQTDNTGGLASVGNNVATSRQTTGNNNQPNNAVTRSPVTTIVVTSKQTTGSSNQKGDAGAPEAVGDVVVTTKQVTGIINQTSNFGAAGPGTTIQLRSKQTTITNIQTNKTGIFSRLKNFGRKLKETSGINDQIDTTGPINIFERITIYIEWLVKHIAYFAAPIVTISYGFTGEGPLTMDDVNANIMNIFIVLIDLLLSASPVKLYHIVWAIFYGILYGLFSYLYYTKYGIVLYKNLTDWSDPSNVIKNLSLIIFVGAFLSNLLIYVLYSLRVASYSKLMKHYKSMSNEKTVIYVKAA</sequence>
<feature type="compositionally biased region" description="Polar residues" evidence="1">
    <location>
        <begin position="212"/>
        <end position="234"/>
    </location>
</feature>
<gene>
    <name evidence="4" type="primary">20206463</name>
    <name evidence="3" type="ORF">HELRODRAFT_177816</name>
</gene>
<reference evidence="4" key="3">
    <citation type="submission" date="2015-06" db="UniProtKB">
        <authorList>
            <consortium name="EnsemblMetazoa"/>
        </authorList>
    </citation>
    <scope>IDENTIFICATION</scope>
</reference>
<feature type="transmembrane region" description="Helical" evidence="2">
    <location>
        <begin position="381"/>
        <end position="397"/>
    </location>
</feature>
<feature type="transmembrane region" description="Helical" evidence="2">
    <location>
        <begin position="404"/>
        <end position="425"/>
    </location>
</feature>
<dbReference type="InParanoid" id="T1FCB4"/>
<dbReference type="EMBL" id="KB097304">
    <property type="protein sequence ID" value="ESN97754.1"/>
    <property type="molecule type" value="Genomic_DNA"/>
</dbReference>
<evidence type="ECO:0000256" key="1">
    <source>
        <dbReference type="SAM" id="MobiDB-lite"/>
    </source>
</evidence>
<dbReference type="GO" id="GO:0016020">
    <property type="term" value="C:membrane"/>
    <property type="evidence" value="ECO:0000318"/>
    <property type="project" value="GO_Central"/>
</dbReference>
<reference evidence="3 5" key="2">
    <citation type="journal article" date="2013" name="Nature">
        <title>Insights into bilaterian evolution from three spiralian genomes.</title>
        <authorList>
            <person name="Simakov O."/>
            <person name="Marletaz F."/>
            <person name="Cho S.J."/>
            <person name="Edsinger-Gonzales E."/>
            <person name="Havlak P."/>
            <person name="Hellsten U."/>
            <person name="Kuo D.H."/>
            <person name="Larsson T."/>
            <person name="Lv J."/>
            <person name="Arendt D."/>
            <person name="Savage R."/>
            <person name="Osoegawa K."/>
            <person name="de Jong P."/>
            <person name="Grimwood J."/>
            <person name="Chapman J.A."/>
            <person name="Shapiro H."/>
            <person name="Aerts A."/>
            <person name="Otillar R.P."/>
            <person name="Terry A.Y."/>
            <person name="Boore J.L."/>
            <person name="Grigoriev I.V."/>
            <person name="Lindberg D.R."/>
            <person name="Seaver E.C."/>
            <person name="Weisblat D.A."/>
            <person name="Putnam N.H."/>
            <person name="Rokhsar D.S."/>
        </authorList>
    </citation>
    <scope>NUCLEOTIDE SEQUENCE</scope>
</reference>
<protein>
    <submittedName>
        <fullName evidence="3 4">Uncharacterized protein</fullName>
    </submittedName>
</protein>
<dbReference type="RefSeq" id="XP_009024211.1">
    <property type="nucleotide sequence ID" value="XM_009025963.1"/>
</dbReference>
<keyword evidence="2" id="KW-1133">Transmembrane helix</keyword>
<dbReference type="AlphaFoldDB" id="T1FCB4"/>
<feature type="transmembrane region" description="Helical" evidence="2">
    <location>
        <begin position="351"/>
        <end position="369"/>
    </location>
</feature>
<dbReference type="KEGG" id="hro:HELRODRAFT_177816"/>
<dbReference type="GeneID" id="20206463"/>
<dbReference type="Proteomes" id="UP000015101">
    <property type="component" value="Unassembled WGS sequence"/>
</dbReference>